<evidence type="ECO:0000256" key="3">
    <source>
        <dbReference type="ARBA" id="ARBA00012768"/>
    </source>
</evidence>
<protein>
    <recommendedName>
        <fullName evidence="4 13">CRISPR-associated exonuclease Cas4</fullName>
        <ecNumber evidence="3 13">3.1.12.1</ecNumber>
    </recommendedName>
</protein>
<dbReference type="EMBL" id="CP045483">
    <property type="protein sequence ID" value="QGR20016.1"/>
    <property type="molecule type" value="Genomic_DNA"/>
</dbReference>
<evidence type="ECO:0000256" key="8">
    <source>
        <dbReference type="ARBA" id="ARBA00022839"/>
    </source>
</evidence>
<dbReference type="GO" id="GO:0051536">
    <property type="term" value="F:iron-sulfur cluster binding"/>
    <property type="evidence" value="ECO:0007669"/>
    <property type="project" value="UniProtKB-KW"/>
</dbReference>
<reference evidence="15 16" key="1">
    <citation type="submission" date="2019-10" db="EMBL/GenBank/DDBJ databases">
        <title>Genome Sequences from Six Type Strain Members of the Archaeal Family Sulfolobaceae: Acidianus ambivalens, Acidianus infernus, Metallosphaera prunae, Stygiolobus azoricus, Sulfolobus metallicus, and Sulfurisphaera ohwakuensis.</title>
        <authorList>
            <person name="Counts J.A."/>
            <person name="Kelly R.M."/>
        </authorList>
    </citation>
    <scope>NUCLEOTIDE SEQUENCE [LARGE SCALE GENOMIC DNA]</scope>
    <source>
        <strain evidence="15 16">FC6</strain>
    </source>
</reference>
<feature type="domain" description="PD-(D/E)XK endonuclease-like" evidence="14">
    <location>
        <begin position="79"/>
        <end position="196"/>
    </location>
</feature>
<evidence type="ECO:0000256" key="5">
    <source>
        <dbReference type="ARBA" id="ARBA00022722"/>
    </source>
</evidence>
<evidence type="ECO:0000256" key="1">
    <source>
        <dbReference type="ARBA" id="ARBA00001936"/>
    </source>
</evidence>
<dbReference type="KEGG" id="sazo:D1868_08475"/>
<keyword evidence="8 13" id="KW-0269">Exonuclease</keyword>
<accession>A0A650CQA2</accession>
<dbReference type="InterPro" id="IPR011604">
    <property type="entry name" value="PDDEXK-like_dom_sf"/>
</dbReference>
<dbReference type="GO" id="GO:0046872">
    <property type="term" value="F:metal ion binding"/>
    <property type="evidence" value="ECO:0007669"/>
    <property type="project" value="UniProtKB-KW"/>
</dbReference>
<dbReference type="GO" id="GO:0051607">
    <property type="term" value="P:defense response to virus"/>
    <property type="evidence" value="ECO:0007669"/>
    <property type="project" value="UniProtKB-KW"/>
</dbReference>
<evidence type="ECO:0000313" key="15">
    <source>
        <dbReference type="EMBL" id="QGR20016.1"/>
    </source>
</evidence>
<name>A0A650CQA2_9CREN</name>
<evidence type="ECO:0000256" key="13">
    <source>
        <dbReference type="RuleBase" id="RU365022"/>
    </source>
</evidence>
<keyword evidence="9 13" id="KW-0408">Iron</keyword>
<sequence length="202" mass="23603">MIIDELVNSKINDTLSHKREDKVLYVTDLVRCALKIKYEEKYKELFIAESIKPSTILGDLVHEGLEKFLAEKFNAKLEVESEKQVTVAQDVYKIKGRADAIIEGEKRIVIEIKTARADKGLPLEHHKQQLRLYLWLFDANEGILVYITPDRVTEYTIRNKAEDDEVMRLVEETIKLLKTPRYNWECGYCIFNVICPESRKNK</sequence>
<evidence type="ECO:0000259" key="14">
    <source>
        <dbReference type="Pfam" id="PF12705"/>
    </source>
</evidence>
<evidence type="ECO:0000256" key="9">
    <source>
        <dbReference type="ARBA" id="ARBA00023004"/>
    </source>
</evidence>
<keyword evidence="16" id="KW-1185">Reference proteome</keyword>
<comment type="cofactor">
    <cofactor evidence="13">
        <name>iron-sulfur cluster</name>
        <dbReference type="ChEBI" id="CHEBI:30408"/>
    </cofactor>
</comment>
<dbReference type="InterPro" id="IPR013343">
    <property type="entry name" value="CRISPR-assoc_prot_Cas4"/>
</dbReference>
<comment type="function">
    <text evidence="13">CRISPR (clustered regularly interspaced short palindromic repeat) is an adaptive immune system that provides protection against mobile genetic elements (viruses, transposable elements and conjugative plasmids). CRISPR clusters contain sequences complementary to antecedent mobile elements and target invading nucleic acids. CRISPR clusters are transcribed and processed into CRISPR RNA (crRNA).</text>
</comment>
<evidence type="ECO:0000313" key="16">
    <source>
        <dbReference type="Proteomes" id="UP000423396"/>
    </source>
</evidence>
<dbReference type="Proteomes" id="UP000423396">
    <property type="component" value="Chromosome"/>
</dbReference>
<gene>
    <name evidence="15" type="primary">cas4</name>
    <name evidence="15" type="ORF">D1868_08475</name>
</gene>
<evidence type="ECO:0000256" key="2">
    <source>
        <dbReference type="ARBA" id="ARBA00009189"/>
    </source>
</evidence>
<evidence type="ECO:0000256" key="6">
    <source>
        <dbReference type="ARBA" id="ARBA00022723"/>
    </source>
</evidence>
<dbReference type="GeneID" id="42799099"/>
<evidence type="ECO:0000256" key="11">
    <source>
        <dbReference type="ARBA" id="ARBA00023118"/>
    </source>
</evidence>
<dbReference type="RefSeq" id="WP_156007391.1">
    <property type="nucleotide sequence ID" value="NZ_CP045483.1"/>
</dbReference>
<dbReference type="OrthoDB" id="10444at2157"/>
<keyword evidence="11 13" id="KW-0051">Antiviral defense</keyword>
<dbReference type="PANTHER" id="PTHR36531:SF2">
    <property type="entry name" value="CRISPR-ASSOCIATED EXONUCLEASE CAS4"/>
    <property type="match status" value="1"/>
</dbReference>
<evidence type="ECO:0000256" key="12">
    <source>
        <dbReference type="ARBA" id="ARBA00023211"/>
    </source>
</evidence>
<evidence type="ECO:0000256" key="4">
    <source>
        <dbReference type="ARBA" id="ARBA00020049"/>
    </source>
</evidence>
<comment type="similarity">
    <text evidence="2 13">Belongs to the CRISPR-associated exonuclease Cas4 family.</text>
</comment>
<evidence type="ECO:0000256" key="10">
    <source>
        <dbReference type="ARBA" id="ARBA00023014"/>
    </source>
</evidence>
<keyword evidence="6 13" id="KW-0479">Metal-binding</keyword>
<evidence type="ECO:0000256" key="7">
    <source>
        <dbReference type="ARBA" id="ARBA00022801"/>
    </source>
</evidence>
<proteinExistence type="inferred from homology"/>
<dbReference type="Pfam" id="PF12705">
    <property type="entry name" value="PDDEXK_1"/>
    <property type="match status" value="1"/>
</dbReference>
<dbReference type="NCBIfam" id="TIGR00372">
    <property type="entry name" value="cas4"/>
    <property type="match status" value="1"/>
</dbReference>
<keyword evidence="12 13" id="KW-0464">Manganese</keyword>
<keyword evidence="7 13" id="KW-0378">Hydrolase</keyword>
<keyword evidence="10 13" id="KW-0411">Iron-sulfur</keyword>
<organism evidence="15 16">
    <name type="scientific">Stygiolobus azoricus</name>
    <dbReference type="NCBI Taxonomy" id="41675"/>
    <lineage>
        <taxon>Archaea</taxon>
        <taxon>Thermoproteota</taxon>
        <taxon>Thermoprotei</taxon>
        <taxon>Sulfolobales</taxon>
        <taxon>Sulfolobaceae</taxon>
        <taxon>Stygiolobus</taxon>
    </lineage>
</organism>
<dbReference type="PANTHER" id="PTHR36531">
    <property type="entry name" value="CRISPR-ASSOCIATED EXONUCLEASE CAS4"/>
    <property type="match status" value="1"/>
</dbReference>
<dbReference type="EC" id="3.1.12.1" evidence="3 13"/>
<dbReference type="InterPro" id="IPR038726">
    <property type="entry name" value="PDDEXK_AddAB-type"/>
</dbReference>
<dbReference type="GO" id="GO:0004527">
    <property type="term" value="F:exonuclease activity"/>
    <property type="evidence" value="ECO:0007669"/>
    <property type="project" value="UniProtKB-KW"/>
</dbReference>
<dbReference type="InterPro" id="IPR051827">
    <property type="entry name" value="Cas4_exonuclease"/>
</dbReference>
<comment type="cofactor">
    <cofactor evidence="1">
        <name>Mn(2+)</name>
        <dbReference type="ChEBI" id="CHEBI:29035"/>
    </cofactor>
</comment>
<dbReference type="Gene3D" id="3.90.320.10">
    <property type="match status" value="1"/>
</dbReference>
<comment type="cofactor">
    <cofactor evidence="13">
        <name>Mg(2+)</name>
        <dbReference type="ChEBI" id="CHEBI:18420"/>
    </cofactor>
    <cofactor evidence="13">
        <name>Mn(2+)</name>
        <dbReference type="ChEBI" id="CHEBI:29035"/>
    </cofactor>
    <text evidence="13">Mg(2+) or Mn(2+) required for ssDNA cleavage activity.</text>
</comment>
<keyword evidence="5 13" id="KW-0540">Nuclease</keyword>
<dbReference type="AlphaFoldDB" id="A0A650CQA2"/>